<dbReference type="InterPro" id="IPR029055">
    <property type="entry name" value="Ntn_hydrolases_N"/>
</dbReference>
<comment type="cofactor">
    <cofactor evidence="3">
        <name>FAD</name>
        <dbReference type="ChEBI" id="CHEBI:57692"/>
    </cofactor>
</comment>
<keyword evidence="18" id="KW-0314">Glutamate biosynthesis</keyword>
<evidence type="ECO:0000256" key="20">
    <source>
        <dbReference type="ARBA" id="ARBA00037898"/>
    </source>
</evidence>
<dbReference type="Gene3D" id="3.60.20.10">
    <property type="entry name" value="Glutamine Phosphoribosylpyrophosphate, subunit 1, domain 1"/>
    <property type="match status" value="1"/>
</dbReference>
<keyword evidence="8" id="KW-0028">Amino-acid biosynthesis</keyword>
<dbReference type="GO" id="GO:0004355">
    <property type="term" value="F:glutamate synthase (NADPH) activity"/>
    <property type="evidence" value="ECO:0007669"/>
    <property type="project" value="UniProtKB-EC"/>
</dbReference>
<evidence type="ECO:0000256" key="22">
    <source>
        <dbReference type="ARBA" id="ARBA00053198"/>
    </source>
</evidence>
<dbReference type="FunFam" id="3.20.20.70:FF:000061">
    <property type="entry name" value="Glutamate synthase large subunit"/>
    <property type="match status" value="1"/>
</dbReference>
<dbReference type="InterPro" id="IPR002489">
    <property type="entry name" value="Glu_synth_asu_C"/>
</dbReference>
<keyword evidence="19" id="KW-0003">3Fe-4S</keyword>
<evidence type="ECO:0000256" key="4">
    <source>
        <dbReference type="ARBA" id="ARBA00004802"/>
    </source>
</evidence>
<dbReference type="FunFam" id="3.60.20.10:FF:000001">
    <property type="entry name" value="Glutamate synthase, large subunit"/>
    <property type="match status" value="1"/>
</dbReference>
<dbReference type="CDD" id="cd00713">
    <property type="entry name" value="GltS"/>
    <property type="match status" value="1"/>
</dbReference>
<dbReference type="Pfam" id="PF00310">
    <property type="entry name" value="GATase_2"/>
    <property type="match status" value="1"/>
</dbReference>
<dbReference type="InterPro" id="IPR013785">
    <property type="entry name" value="Aldolase_TIM"/>
</dbReference>
<keyword evidence="16" id="KW-0408">Iron</keyword>
<dbReference type="Gene3D" id="2.160.20.60">
    <property type="entry name" value="Glutamate synthase, alpha subunit, C-terminal domain"/>
    <property type="match status" value="1"/>
</dbReference>
<evidence type="ECO:0000256" key="23">
    <source>
        <dbReference type="ARBA" id="ARBA00072108"/>
    </source>
</evidence>
<keyword evidence="15" id="KW-0560">Oxidoreductase</keyword>
<dbReference type="NCBIfam" id="NF008730">
    <property type="entry name" value="PRK11750.1"/>
    <property type="match status" value="1"/>
</dbReference>
<evidence type="ECO:0000256" key="9">
    <source>
        <dbReference type="ARBA" id="ARBA00022630"/>
    </source>
</evidence>
<evidence type="ECO:0000256" key="18">
    <source>
        <dbReference type="ARBA" id="ARBA00023164"/>
    </source>
</evidence>
<dbReference type="Pfam" id="PF01493">
    <property type="entry name" value="GXGXG"/>
    <property type="match status" value="1"/>
</dbReference>
<evidence type="ECO:0000313" key="26">
    <source>
        <dbReference type="EMBL" id="ROQ21349.1"/>
    </source>
</evidence>
<comment type="catalytic activity">
    <reaction evidence="21">
        <text>2 L-glutamate + NADP(+) = L-glutamine + 2-oxoglutarate + NADPH + H(+)</text>
        <dbReference type="Rhea" id="RHEA:15501"/>
        <dbReference type="ChEBI" id="CHEBI:15378"/>
        <dbReference type="ChEBI" id="CHEBI:16810"/>
        <dbReference type="ChEBI" id="CHEBI:29985"/>
        <dbReference type="ChEBI" id="CHEBI:57783"/>
        <dbReference type="ChEBI" id="CHEBI:58349"/>
        <dbReference type="ChEBI" id="CHEBI:58359"/>
        <dbReference type="EC" id="1.4.1.13"/>
    </reaction>
</comment>
<evidence type="ECO:0000256" key="15">
    <source>
        <dbReference type="ARBA" id="ARBA00023002"/>
    </source>
</evidence>
<evidence type="ECO:0000256" key="10">
    <source>
        <dbReference type="ARBA" id="ARBA00022643"/>
    </source>
</evidence>
<keyword evidence="11" id="KW-0479">Metal-binding</keyword>
<keyword evidence="12" id="KW-0274">FAD</keyword>
<evidence type="ECO:0000256" key="2">
    <source>
        <dbReference type="ARBA" id="ARBA00001927"/>
    </source>
</evidence>
<evidence type="ECO:0000256" key="16">
    <source>
        <dbReference type="ARBA" id="ARBA00023004"/>
    </source>
</evidence>
<evidence type="ECO:0000256" key="24">
    <source>
        <dbReference type="ARBA" id="ARBA00079921"/>
    </source>
</evidence>
<dbReference type="GO" id="GO:0019676">
    <property type="term" value="P:ammonia assimilation cycle"/>
    <property type="evidence" value="ECO:0007669"/>
    <property type="project" value="TreeGrafter"/>
</dbReference>
<dbReference type="RefSeq" id="WP_123638361.1">
    <property type="nucleotide sequence ID" value="NZ_RJUK01000001.1"/>
</dbReference>
<dbReference type="GO" id="GO:0006537">
    <property type="term" value="P:glutamate biosynthetic process"/>
    <property type="evidence" value="ECO:0007669"/>
    <property type="project" value="UniProtKB-KW"/>
</dbReference>
<evidence type="ECO:0000256" key="14">
    <source>
        <dbReference type="ARBA" id="ARBA00022962"/>
    </source>
</evidence>
<evidence type="ECO:0000256" key="17">
    <source>
        <dbReference type="ARBA" id="ARBA00023014"/>
    </source>
</evidence>
<comment type="similarity">
    <text evidence="6">Belongs to the glutamate synthase family.</text>
</comment>
<reference evidence="26 27" key="1">
    <citation type="submission" date="2018-11" db="EMBL/GenBank/DDBJ databases">
        <title>Genomic Encyclopedia of Type Strains, Phase IV (KMG-IV): sequencing the most valuable type-strain genomes for metagenomic binning, comparative biology and taxonomic classification.</title>
        <authorList>
            <person name="Goeker M."/>
        </authorList>
    </citation>
    <scope>NUCLEOTIDE SEQUENCE [LARGE SCALE GENOMIC DNA]</scope>
    <source>
        <strain evidence="26 27">DSM 16974</strain>
    </source>
</reference>
<evidence type="ECO:0000256" key="11">
    <source>
        <dbReference type="ARBA" id="ARBA00022723"/>
    </source>
</evidence>
<dbReference type="CDD" id="cd02808">
    <property type="entry name" value="GltS_FMN"/>
    <property type="match status" value="1"/>
</dbReference>
<dbReference type="GO" id="GO:0046872">
    <property type="term" value="F:metal ion binding"/>
    <property type="evidence" value="ECO:0007669"/>
    <property type="project" value="UniProtKB-KW"/>
</dbReference>
<dbReference type="PANTHER" id="PTHR11938:SF148">
    <property type="entry name" value="GLUTAMATE SYNTHASE [NADPH] LARGE CHAIN"/>
    <property type="match status" value="1"/>
</dbReference>
<organism evidence="26 27">
    <name type="scientific">Marinimicrobium koreense</name>
    <dbReference type="NCBI Taxonomy" id="306545"/>
    <lineage>
        <taxon>Bacteria</taxon>
        <taxon>Pseudomonadati</taxon>
        <taxon>Pseudomonadota</taxon>
        <taxon>Gammaproteobacteria</taxon>
        <taxon>Cellvibrionales</taxon>
        <taxon>Cellvibrionaceae</taxon>
        <taxon>Marinimicrobium</taxon>
    </lineage>
</organism>
<evidence type="ECO:0000256" key="7">
    <source>
        <dbReference type="ARBA" id="ARBA00012079"/>
    </source>
</evidence>
<evidence type="ECO:0000259" key="25">
    <source>
        <dbReference type="PROSITE" id="PS51278"/>
    </source>
</evidence>
<comment type="function">
    <text evidence="22">Catalyzes the conversion of L-glutamine and 2-oxoglutarate into two molecules of L-glutamate.</text>
</comment>
<comment type="caution">
    <text evidence="26">The sequence shown here is derived from an EMBL/GenBank/DDBJ whole genome shotgun (WGS) entry which is preliminary data.</text>
</comment>
<dbReference type="SUPFAM" id="SSF69336">
    <property type="entry name" value="Alpha subunit of glutamate synthase, C-terminal domain"/>
    <property type="match status" value="1"/>
</dbReference>
<dbReference type="CDD" id="cd00982">
    <property type="entry name" value="gltB_C"/>
    <property type="match status" value="1"/>
</dbReference>
<evidence type="ECO:0000256" key="3">
    <source>
        <dbReference type="ARBA" id="ARBA00001974"/>
    </source>
</evidence>
<evidence type="ECO:0000256" key="21">
    <source>
        <dbReference type="ARBA" id="ARBA00048151"/>
    </source>
</evidence>
<keyword evidence="17" id="KW-0411">Iron-sulfur</keyword>
<dbReference type="Proteomes" id="UP000273643">
    <property type="component" value="Unassembled WGS sequence"/>
</dbReference>
<dbReference type="InterPro" id="IPR002932">
    <property type="entry name" value="Glu_synthdom"/>
</dbReference>
<comment type="cofactor">
    <cofactor evidence="2">
        <name>[3Fe-4S] cluster</name>
        <dbReference type="ChEBI" id="CHEBI:21137"/>
    </cofactor>
</comment>
<dbReference type="SUPFAM" id="SSF56235">
    <property type="entry name" value="N-terminal nucleophile aminohydrolases (Ntn hydrolases)"/>
    <property type="match status" value="1"/>
</dbReference>
<dbReference type="InterPro" id="IPR050711">
    <property type="entry name" value="ET-N_metabolism_enzyme"/>
</dbReference>
<dbReference type="Pfam" id="PF01645">
    <property type="entry name" value="Glu_synthase"/>
    <property type="match status" value="1"/>
</dbReference>
<dbReference type="PROSITE" id="PS51278">
    <property type="entry name" value="GATASE_TYPE_2"/>
    <property type="match status" value="1"/>
</dbReference>
<evidence type="ECO:0000256" key="6">
    <source>
        <dbReference type="ARBA" id="ARBA00009716"/>
    </source>
</evidence>
<comment type="cofactor">
    <cofactor evidence="1">
        <name>FMN</name>
        <dbReference type="ChEBI" id="CHEBI:58210"/>
    </cofactor>
</comment>
<comment type="pathway">
    <text evidence="5">Nitrogen metabolism.</text>
</comment>
<evidence type="ECO:0000256" key="13">
    <source>
        <dbReference type="ARBA" id="ARBA00022857"/>
    </source>
</evidence>
<evidence type="ECO:0000256" key="12">
    <source>
        <dbReference type="ARBA" id="ARBA00022827"/>
    </source>
</evidence>
<evidence type="ECO:0000313" key="27">
    <source>
        <dbReference type="Proteomes" id="UP000273643"/>
    </source>
</evidence>
<dbReference type="FunFam" id="2.160.20.60:FF:000002">
    <property type="entry name" value="Glutamate synthase, large subunit"/>
    <property type="match status" value="1"/>
</dbReference>
<name>A0A3N1NZX2_9GAMM</name>
<gene>
    <name evidence="26" type="ORF">EDC38_1973</name>
</gene>
<keyword evidence="13" id="KW-0521">NADP</keyword>
<comment type="pathway">
    <text evidence="20">Amino-acid biosynthesis; L-glutamate biosynthesis via GLT pathway; L-glutamate from 2-oxoglutarate and L-glutamine (NADP(+) route): step 1/1.</text>
</comment>
<evidence type="ECO:0000256" key="19">
    <source>
        <dbReference type="ARBA" id="ARBA00023291"/>
    </source>
</evidence>
<keyword evidence="10" id="KW-0288">FMN</keyword>
<accession>A0A3N1NZX2</accession>
<dbReference type="Pfam" id="PF04898">
    <property type="entry name" value="Glu_syn_central"/>
    <property type="match status" value="1"/>
</dbReference>
<dbReference type="EC" id="1.4.1.13" evidence="7"/>
<dbReference type="InterPro" id="IPR036485">
    <property type="entry name" value="Glu_synth_asu_C_sf"/>
</dbReference>
<feature type="domain" description="Glutamine amidotransferase type-2" evidence="25">
    <location>
        <begin position="15"/>
        <end position="406"/>
    </location>
</feature>
<evidence type="ECO:0000256" key="1">
    <source>
        <dbReference type="ARBA" id="ARBA00001917"/>
    </source>
</evidence>
<dbReference type="OrthoDB" id="9758182at2"/>
<proteinExistence type="inferred from homology"/>
<keyword evidence="9" id="KW-0285">Flavoprotein</keyword>
<dbReference type="FunFam" id="3.20.20.70:FF:000109">
    <property type="entry name" value="Glutamate synthase, large subunit"/>
    <property type="match status" value="1"/>
</dbReference>
<keyword evidence="14" id="KW-0315">Glutamine amidotransferase</keyword>
<dbReference type="InterPro" id="IPR017932">
    <property type="entry name" value="GATase_2_dom"/>
</dbReference>
<comment type="pathway">
    <text evidence="4">Energy metabolism; nitrogen metabolism.</text>
</comment>
<keyword evidence="27" id="KW-1185">Reference proteome</keyword>
<protein>
    <recommendedName>
        <fullName evidence="23">Glutamate synthase [NADPH] large chain</fullName>
        <ecNumber evidence="7">1.4.1.13</ecNumber>
    </recommendedName>
    <alternativeName>
        <fullName evidence="24">Glutamate synthase subunit alpha</fullName>
    </alternativeName>
</protein>
<sequence length="1484" mass="162654">MTTGLYRLDEFKDNCGFGLIAHLKGKASHRLLETAIESLTCMTHRGGIAADGKTGDGCGLLLQKPDGFLRTVAKEACGAELTDVYGVGSIMLSTDDAQAQKARDVVEEELRAQELSPAGWREVPVDSSCLGPIALESLPRFNHLFINNDGDLSLEQFNARLFLARRQAEKRLAEDKAFYIASFSSTVISYKGLMMPVDLPKFFTDLADPRLETAICVFHQRFSTNTLPQWPLAQPFRMLAHNGEINTVMGNRNWSVARTSKFSTPLLPDLDRVAPLVNRDGSDSSSLDNMLEVLITGGMELHRAVRMLVPPAWQNVEHMDPQLRAFYEYNSMHVEPWDGPAGLVITDGRYAVCTLDRNGLRPSRWVITKDDIITVASEVGVYKYKPEDVVAKGRLGPGQILSVDTETGKLYHTKDIDEQLKGRQPYKQWLKEKALRIESTLEDDVAENGLTEEQLKAYMKMYQVTFEERDQVLRPLAEGGQEAVGSMGDDTPMAVLSAKQRPLYDYFRQQFAQVTNPAIDPLREAIVMSLETCLGRELSVYEETEEHADRVILRSPVLSPAKFRALMDIPRPGYEATVLSLNYDPAQYNLKQAIAKLCDDAAEQVKAGKVLLVLSDNHLEKGQLPIHALLATGAVHHHLTKVGLRCDANIIVETGTARDSHQIATLIGYGATAVYPYLSYYVLNNLMETGELQLDTDQAYKGYRKGVDKGLLKILSKMGISTITSYRGAQLFEAVGLADEVVDTCFEGTQSRIQGAGFPDLEEDQKIIASTAWLARKPLVQGGILKYVHGQEYHAFNPDVIQTLQRAVQTGEYSLWRDYSSLVNERPVATLRDLLKVKEDSAQAIPLSEVEPIEAIIKRFDSAGMSLGALSPEAHECLAQAMNRLGGRSNSGEGGEDPARFGTDKVSKIKQIASGRFGVTPHYLVNAEVLQIKVAQGAKPGEGGQLPGGKVNDLIARLRYSVPGVTLISPPPHHDIYSIEDLAQLIFDLKQVNPDAQVSVKLVSRPGVGTIAAGVAKAYADLITISGYDGGTAASPLTSIRYAGSPWELGLSETHQTLRANDLRDKVRVQTDGGLKTGMDVIKAAMLGAESFGFGTGPMVAMGCKYLRICHLNNCATGVATQRDDLRENHYIGTVEMAMNFFKFIAEETREWLARLGLRSLGDLVGRVDLLEAIEGQTSKQKRLDLSRITYTDKFLETKPQLCAVDRNEPFDKGELAEAMVNEVLPAIESKSGGEYAFTVTNCDRSIGARISGEIAKRHGNQGMADKPITLKLTGVAGQSLGVWNAGGLYIYLEGDANDYVGKGMAGGKLVLRPPRNSGFKSQDTSIMGNTCLYGATGGKVFAAGQAGERCGVRNSGAHVVVEGAGDHCCEYMTGGVVTVLGRTGVNFGAGMTGGFAFVLDEDNSFVDRYNHELVDIHRVDGESLEAHRNYLRRVITEFTEETESEWGQNLLDNFDDYVGKFWLVKPKAASLSGLLNDMEKRGE</sequence>
<dbReference type="InterPro" id="IPR006982">
    <property type="entry name" value="Glu_synth_centr_N"/>
</dbReference>
<dbReference type="EMBL" id="RJUK01000001">
    <property type="protein sequence ID" value="ROQ21349.1"/>
    <property type="molecule type" value="Genomic_DNA"/>
</dbReference>
<evidence type="ECO:0000256" key="5">
    <source>
        <dbReference type="ARBA" id="ARBA00004909"/>
    </source>
</evidence>
<dbReference type="PANTHER" id="PTHR11938">
    <property type="entry name" value="FAD NADPH DEHYDROGENASE/OXIDOREDUCTASE"/>
    <property type="match status" value="1"/>
</dbReference>
<dbReference type="GO" id="GO:0051538">
    <property type="term" value="F:3 iron, 4 sulfur cluster binding"/>
    <property type="evidence" value="ECO:0007669"/>
    <property type="project" value="UniProtKB-KW"/>
</dbReference>
<dbReference type="Gene3D" id="3.20.20.70">
    <property type="entry name" value="Aldolase class I"/>
    <property type="match status" value="2"/>
</dbReference>
<evidence type="ECO:0000256" key="8">
    <source>
        <dbReference type="ARBA" id="ARBA00022605"/>
    </source>
</evidence>
<dbReference type="SUPFAM" id="SSF51395">
    <property type="entry name" value="FMN-linked oxidoreductases"/>
    <property type="match status" value="1"/>
</dbReference>